<sequence length="159" mass="18491">MPALQLSEFNPDEVLREKEEDERRTVLVEKMEEYINAVMGRRRPRRYPVICANNRFGSQRKPNSFVWSIRTELSPQEMRILEDTIGIDGQTVPSGELGELRASFWSCRQLRVILLLISRGHLHGQLKPPVRLRPEYITRSNSGQPNLVRLQLPTIDMII</sequence>
<evidence type="ECO:0000313" key="1">
    <source>
        <dbReference type="EMBL" id="KAK6520176.1"/>
    </source>
</evidence>
<reference evidence="1 2" key="1">
    <citation type="submission" date="2019-10" db="EMBL/GenBank/DDBJ databases">
        <authorList>
            <person name="Palmer J.M."/>
        </authorList>
    </citation>
    <scope>NUCLEOTIDE SEQUENCE [LARGE SCALE GENOMIC DNA]</scope>
    <source>
        <strain evidence="1 2">TWF506</strain>
    </source>
</reference>
<gene>
    <name evidence="1" type="ORF">TWF506_000459</name>
</gene>
<evidence type="ECO:0000313" key="2">
    <source>
        <dbReference type="Proteomes" id="UP001307849"/>
    </source>
</evidence>
<dbReference type="Proteomes" id="UP001307849">
    <property type="component" value="Unassembled WGS sequence"/>
</dbReference>
<name>A0AAN8P869_9PEZI</name>
<accession>A0AAN8P869</accession>
<proteinExistence type="predicted"/>
<dbReference type="AlphaFoldDB" id="A0AAN8P869"/>
<keyword evidence="2" id="KW-1185">Reference proteome</keyword>
<comment type="caution">
    <text evidence="1">The sequence shown here is derived from an EMBL/GenBank/DDBJ whole genome shotgun (WGS) entry which is preliminary data.</text>
</comment>
<protein>
    <submittedName>
        <fullName evidence="1">Uncharacterized protein</fullName>
    </submittedName>
</protein>
<organism evidence="1 2">
    <name type="scientific">Arthrobotrys conoides</name>
    <dbReference type="NCBI Taxonomy" id="74498"/>
    <lineage>
        <taxon>Eukaryota</taxon>
        <taxon>Fungi</taxon>
        <taxon>Dikarya</taxon>
        <taxon>Ascomycota</taxon>
        <taxon>Pezizomycotina</taxon>
        <taxon>Orbiliomycetes</taxon>
        <taxon>Orbiliales</taxon>
        <taxon>Orbiliaceae</taxon>
        <taxon>Arthrobotrys</taxon>
    </lineage>
</organism>
<dbReference type="EMBL" id="JAVHJM010000001">
    <property type="protein sequence ID" value="KAK6520176.1"/>
    <property type="molecule type" value="Genomic_DNA"/>
</dbReference>